<dbReference type="AlphaFoldDB" id="A0A2K4ZKH1"/>
<sequence length="133" mass="16355">MRQRLIHWLFRHGKNCKHCCLWCEYFSICSWDTVGRKERKKMQIFYPEYMERRRPKTPRCICENEIKRQLGIISPSLYGIVAAGGKGEEEAKELAEYSRKAERYLCYKRRLSKERWKALYREYRKERRGHEKL</sequence>
<organism evidence="1 2">
    <name type="scientific">Acetatifactor muris</name>
    <dbReference type="NCBI Taxonomy" id="879566"/>
    <lineage>
        <taxon>Bacteria</taxon>
        <taxon>Bacillati</taxon>
        <taxon>Bacillota</taxon>
        <taxon>Clostridia</taxon>
        <taxon>Lachnospirales</taxon>
        <taxon>Lachnospiraceae</taxon>
        <taxon>Acetatifactor</taxon>
    </lineage>
</organism>
<reference evidence="1 2" key="1">
    <citation type="submission" date="2018-01" db="EMBL/GenBank/DDBJ databases">
        <authorList>
            <person name="Gaut B.S."/>
            <person name="Morton B.R."/>
            <person name="Clegg M.T."/>
            <person name="Duvall M.R."/>
        </authorList>
    </citation>
    <scope>NUCLEOTIDE SEQUENCE [LARGE SCALE GENOMIC DNA]</scope>
    <source>
        <strain evidence="1">GP69</strain>
    </source>
</reference>
<dbReference type="Proteomes" id="UP000236311">
    <property type="component" value="Unassembled WGS sequence"/>
</dbReference>
<dbReference type="OrthoDB" id="2084989at2"/>
<gene>
    <name evidence="1" type="ORF">AMURIS_03728</name>
</gene>
<evidence type="ECO:0000313" key="1">
    <source>
        <dbReference type="EMBL" id="SOY30994.1"/>
    </source>
</evidence>
<dbReference type="EMBL" id="OFSM01000021">
    <property type="protein sequence ID" value="SOY30994.1"/>
    <property type="molecule type" value="Genomic_DNA"/>
</dbReference>
<keyword evidence="2" id="KW-1185">Reference proteome</keyword>
<evidence type="ECO:0000313" key="2">
    <source>
        <dbReference type="Proteomes" id="UP000236311"/>
    </source>
</evidence>
<accession>A0A2K4ZKH1</accession>
<protein>
    <submittedName>
        <fullName evidence="1">Uncharacterized protein</fullName>
    </submittedName>
</protein>
<name>A0A2K4ZKH1_9FIRM</name>
<proteinExistence type="predicted"/>